<reference evidence="1" key="1">
    <citation type="submission" date="2022-10" db="EMBL/GenBank/DDBJ databases">
        <title>Chitinophaga sp. nov., isolated from soil.</title>
        <authorList>
            <person name="Jeon C.O."/>
        </authorList>
    </citation>
    <scope>NUCLEOTIDE SEQUENCE</scope>
    <source>
        <strain evidence="1">R8</strain>
    </source>
</reference>
<sequence>MKHFLFLPILLINIVTVQAQKLAYERADYYSKALSGYQLAGSNGSYTIQGVKYSFAFPEASFRITFYNQMAALATYYSTGNKEMLVLVDSIDMAKVKGITYHKVGDEVVDVRLHLKGSAPAFFREILDGKEISRTKVDVVHSYVKKGPALSEFVTTLYKLCFEMQVAQGLITQAEADAQNRDRNITPETFITRYPNSIFNMEAKQLIEARARAAGNNRNN</sequence>
<organism evidence="1 2">
    <name type="scientific">Chitinophaga horti</name>
    <dbReference type="NCBI Taxonomy" id="2920382"/>
    <lineage>
        <taxon>Bacteria</taxon>
        <taxon>Pseudomonadati</taxon>
        <taxon>Bacteroidota</taxon>
        <taxon>Chitinophagia</taxon>
        <taxon>Chitinophagales</taxon>
        <taxon>Chitinophagaceae</taxon>
        <taxon>Chitinophaga</taxon>
    </lineage>
</organism>
<keyword evidence="2" id="KW-1185">Reference proteome</keyword>
<proteinExistence type="predicted"/>
<name>A0ABY6J9L1_9BACT</name>
<evidence type="ECO:0000313" key="1">
    <source>
        <dbReference type="EMBL" id="UYQ94994.1"/>
    </source>
</evidence>
<accession>A0ABY6J9L1</accession>
<protein>
    <recommendedName>
        <fullName evidence="3">DUF4369 domain-containing protein</fullName>
    </recommendedName>
</protein>
<gene>
    <name evidence="1" type="ORF">MKQ68_07790</name>
</gene>
<dbReference type="Proteomes" id="UP001162741">
    <property type="component" value="Chromosome"/>
</dbReference>
<dbReference type="EMBL" id="CP107006">
    <property type="protein sequence ID" value="UYQ94994.1"/>
    <property type="molecule type" value="Genomic_DNA"/>
</dbReference>
<dbReference type="RefSeq" id="WP_264282802.1">
    <property type="nucleotide sequence ID" value="NZ_CP107006.1"/>
</dbReference>
<evidence type="ECO:0000313" key="2">
    <source>
        <dbReference type="Proteomes" id="UP001162741"/>
    </source>
</evidence>
<evidence type="ECO:0008006" key="3">
    <source>
        <dbReference type="Google" id="ProtNLM"/>
    </source>
</evidence>